<gene>
    <name evidence="10" type="primary">xphA</name>
    <name evidence="10" type="ORF">PMES_01926</name>
</gene>
<dbReference type="InterPro" id="IPR036034">
    <property type="entry name" value="PDZ_sf"/>
</dbReference>
<evidence type="ECO:0000256" key="5">
    <source>
        <dbReference type="ARBA" id="ARBA00022692"/>
    </source>
</evidence>
<dbReference type="Proteomes" id="UP000698242">
    <property type="component" value="Unassembled WGS sequence"/>
</dbReference>
<comment type="subcellular location">
    <subcellularLocation>
        <location evidence="1">Cell inner membrane</location>
    </subcellularLocation>
</comment>
<keyword evidence="2" id="KW-0813">Transport</keyword>
<dbReference type="Gene3D" id="2.30.30.830">
    <property type="match status" value="1"/>
</dbReference>
<evidence type="ECO:0000256" key="8">
    <source>
        <dbReference type="ARBA" id="ARBA00023136"/>
    </source>
</evidence>
<proteinExistence type="predicted"/>
<accession>A0A921TBL3</accession>
<dbReference type="EMBL" id="APKE01000022">
    <property type="protein sequence ID" value="KAF0675840.1"/>
    <property type="molecule type" value="Genomic_DNA"/>
</dbReference>
<evidence type="ECO:0000256" key="1">
    <source>
        <dbReference type="ARBA" id="ARBA00004533"/>
    </source>
</evidence>
<evidence type="ECO:0000256" key="6">
    <source>
        <dbReference type="ARBA" id="ARBA00022927"/>
    </source>
</evidence>
<evidence type="ECO:0000259" key="9">
    <source>
        <dbReference type="Pfam" id="PF11356"/>
    </source>
</evidence>
<keyword evidence="4" id="KW-0997">Cell inner membrane</keyword>
<comment type="caution">
    <text evidence="10">The sequence shown here is derived from an EMBL/GenBank/DDBJ whole genome shotgun (WGS) entry which is preliminary data.</text>
</comment>
<keyword evidence="11" id="KW-1185">Reference proteome</keyword>
<keyword evidence="5" id="KW-0812">Transmembrane</keyword>
<evidence type="ECO:0000256" key="4">
    <source>
        <dbReference type="ARBA" id="ARBA00022519"/>
    </source>
</evidence>
<name>A0A921TBL3_9RHOB</name>
<dbReference type="Gene3D" id="2.30.42.10">
    <property type="match status" value="1"/>
</dbReference>
<dbReference type="SUPFAM" id="SSF50156">
    <property type="entry name" value="PDZ domain-like"/>
    <property type="match status" value="1"/>
</dbReference>
<evidence type="ECO:0000256" key="3">
    <source>
        <dbReference type="ARBA" id="ARBA00022475"/>
    </source>
</evidence>
<reference evidence="10" key="1">
    <citation type="submission" date="2013-03" db="EMBL/GenBank/DDBJ databases">
        <title>Genome Sequence of the Profundibacterium mesophilum strain KAUST100406-0324T from Red Sea, a novel genus in the family Rhodobacteraceae.</title>
        <authorList>
            <person name="Essack M."/>
            <person name="Alam I."/>
            <person name="Lafi F."/>
            <person name="Alawi W."/>
            <person name="Kamanu F."/>
            <person name="Al-Suwailem A."/>
            <person name="Lee O.O."/>
            <person name="Xu Y."/>
            <person name="Bajic V."/>
            <person name="Qian P.-Y."/>
            <person name="Archer J."/>
        </authorList>
    </citation>
    <scope>NUCLEOTIDE SEQUENCE</scope>
    <source>
        <strain evidence="10">KAUST100406-0324</strain>
    </source>
</reference>
<protein>
    <submittedName>
        <fullName evidence="10">XphA</fullName>
    </submittedName>
</protein>
<dbReference type="GO" id="GO:0015031">
    <property type="term" value="P:protein transport"/>
    <property type="evidence" value="ECO:0007669"/>
    <property type="project" value="UniProtKB-KW"/>
</dbReference>
<keyword evidence="6" id="KW-0653">Protein transport</keyword>
<sequence length="293" mass="30416">MIGLHGALRAAILLGAVGGVAAFAAPVAWHMLGESRISPAAPRQAPAPGGAAAPPPVDIAPILALAPFGALPPPAEETAQAPAAALDLTLRGIVQAADPARSIAVISGPDSTLSYRPGEPVPGGALLARIETDHVVLSEDGRERRLAFREETLGAEEVPDTAETPDAPSGFDRLRALADAQAAQEPDAAGSGPQTVDDYISLWRKRIQTNPQQVLDTIGLIASDEGYVIAQKHDSGVRLAGLRPGDLVARVNGEQVGNVANDTELFDRLSAADVVRLEVERGDETITMSFPLK</sequence>
<evidence type="ECO:0000313" key="10">
    <source>
        <dbReference type="EMBL" id="KAF0675840.1"/>
    </source>
</evidence>
<keyword evidence="7" id="KW-1133">Transmembrane helix</keyword>
<keyword evidence="8" id="KW-0472">Membrane</keyword>
<organism evidence="10 11">
    <name type="scientific">Profundibacterium mesophilum KAUST100406-0324</name>
    <dbReference type="NCBI Taxonomy" id="1037889"/>
    <lineage>
        <taxon>Bacteria</taxon>
        <taxon>Pseudomonadati</taxon>
        <taxon>Pseudomonadota</taxon>
        <taxon>Alphaproteobacteria</taxon>
        <taxon>Rhodobacterales</taxon>
        <taxon>Roseobacteraceae</taxon>
        <taxon>Profundibacterium</taxon>
    </lineage>
</organism>
<dbReference type="InterPro" id="IPR024961">
    <property type="entry name" value="T2SS_GspC_N"/>
</dbReference>
<evidence type="ECO:0000256" key="7">
    <source>
        <dbReference type="ARBA" id="ARBA00022989"/>
    </source>
</evidence>
<dbReference type="GO" id="GO:0005886">
    <property type="term" value="C:plasma membrane"/>
    <property type="evidence" value="ECO:0007669"/>
    <property type="project" value="UniProtKB-SubCell"/>
</dbReference>
<evidence type="ECO:0000256" key="2">
    <source>
        <dbReference type="ARBA" id="ARBA00022448"/>
    </source>
</evidence>
<dbReference type="RefSeq" id="WP_159965483.1">
    <property type="nucleotide sequence ID" value="NZ_APKE01000022.1"/>
</dbReference>
<feature type="domain" description="Type II secretion system protein GspC N-terminal" evidence="9">
    <location>
        <begin position="18"/>
        <end position="147"/>
    </location>
</feature>
<evidence type="ECO:0000313" key="11">
    <source>
        <dbReference type="Proteomes" id="UP000698242"/>
    </source>
</evidence>
<dbReference type="Pfam" id="PF11356">
    <property type="entry name" value="T2SSC"/>
    <property type="match status" value="1"/>
</dbReference>
<keyword evidence="3" id="KW-1003">Cell membrane</keyword>
<dbReference type="AlphaFoldDB" id="A0A921TBL3"/>
<dbReference type="OrthoDB" id="9812912at2"/>